<protein>
    <recommendedName>
        <fullName evidence="2">Peptide N-acetyl-beta-D-glucosaminyl asparaginase amidase A N-terminal domain-containing protein</fullName>
    </recommendedName>
</protein>
<feature type="transmembrane region" description="Helical" evidence="1">
    <location>
        <begin position="21"/>
        <end position="46"/>
    </location>
</feature>
<proteinExistence type="predicted"/>
<dbReference type="InterPro" id="IPR021102">
    <property type="entry name" value="PNGase_A"/>
</dbReference>
<evidence type="ECO:0000313" key="3">
    <source>
        <dbReference type="EMBL" id="KAF2635125.1"/>
    </source>
</evidence>
<evidence type="ECO:0000313" key="4">
    <source>
        <dbReference type="Proteomes" id="UP000799753"/>
    </source>
</evidence>
<keyword evidence="1" id="KW-0472">Membrane</keyword>
<keyword evidence="1" id="KW-1133">Transmembrane helix</keyword>
<evidence type="ECO:0000256" key="1">
    <source>
        <dbReference type="SAM" id="Phobius"/>
    </source>
</evidence>
<accession>A0A6A6RIZ4</accession>
<evidence type="ECO:0000259" key="2">
    <source>
        <dbReference type="Pfam" id="PF12222"/>
    </source>
</evidence>
<feature type="domain" description="Peptide N-acetyl-beta-D-glucosaminyl asparaginase amidase A N-terminal" evidence="2">
    <location>
        <begin position="89"/>
        <end position="405"/>
    </location>
</feature>
<dbReference type="Proteomes" id="UP000799753">
    <property type="component" value="Unassembled WGS sequence"/>
</dbReference>
<keyword evidence="1" id="KW-0812">Transmembrane</keyword>
<dbReference type="AlphaFoldDB" id="A0A6A6RIZ4"/>
<dbReference type="OrthoDB" id="1612078at2759"/>
<dbReference type="InterPro" id="IPR056948">
    <property type="entry name" value="PNGaseA_N"/>
</dbReference>
<sequence length="657" mass="71450">MCESIYHQEKHGYPREVHGSYGYGPLAAYFAPLPFLPFLLIVISLFQPTTALSTSHQPVFAHSLSRRAPNNSTPLLECLQVSPPVLSPKPCQQTLMVHTFGYSYGLPFVAQYSPPGCDFNRVTINFTVSSAGRQFDRLGHAWFNDTEIFRTSTAEPTANGIIWTYTKDMSNFLSLFKGPQKLIFDLGNIVDDTYTGSWNTTLTADFFTAEDVDPADVIFPVSSHKSGSDQPSQFVVPDVQALSALTLPQNAKKAVFSIAACGQATEEFWWANVLSSDTNAFGNETTLYGYSPFRELQLYIDGTLAGVAWPFPVIFTGGVVPGLWRPIVGIDAFDLREDEIDITPFLPALSDGKEHTFEIRVAGLDNDGNGTAKLSNTIGSNWPVSGKVFVWLDAEGSVTKGTVPTITAPEPAFDVSSSVSKGDNGSVKALDYSVKASRRFSLSSTIETSEGSKVVTWSQDLSFWLTGQLSNAGNDQNTSQSTTGKDISTTNAYSKSYDYPLWVISSYNVLPDTNFTIDAKMGRGKYVQQSGSLAFPSSTETFDYTLLDSEHPTFVGTQTNNWQNGTAHYLGSPALKKSFGSGSTEQLYSLEGITDPTASGVDLYRRHIVAINDSVTYDQEVVGNSMHVSQGVTAAVAQGERTFARVGIKAMLGRGPL</sequence>
<reference evidence="3" key="1">
    <citation type="journal article" date="2020" name="Stud. Mycol.">
        <title>101 Dothideomycetes genomes: a test case for predicting lifestyles and emergence of pathogens.</title>
        <authorList>
            <person name="Haridas S."/>
            <person name="Albert R."/>
            <person name="Binder M."/>
            <person name="Bloem J."/>
            <person name="Labutti K."/>
            <person name="Salamov A."/>
            <person name="Andreopoulos B."/>
            <person name="Baker S."/>
            <person name="Barry K."/>
            <person name="Bills G."/>
            <person name="Bluhm B."/>
            <person name="Cannon C."/>
            <person name="Castanera R."/>
            <person name="Culley D."/>
            <person name="Daum C."/>
            <person name="Ezra D."/>
            <person name="Gonzalez J."/>
            <person name="Henrissat B."/>
            <person name="Kuo A."/>
            <person name="Liang C."/>
            <person name="Lipzen A."/>
            <person name="Lutzoni F."/>
            <person name="Magnuson J."/>
            <person name="Mondo S."/>
            <person name="Nolan M."/>
            <person name="Ohm R."/>
            <person name="Pangilinan J."/>
            <person name="Park H.-J."/>
            <person name="Ramirez L."/>
            <person name="Alfaro M."/>
            <person name="Sun H."/>
            <person name="Tritt A."/>
            <person name="Yoshinaga Y."/>
            <person name="Zwiers L.-H."/>
            <person name="Turgeon B."/>
            <person name="Goodwin S."/>
            <person name="Spatafora J."/>
            <person name="Crous P."/>
            <person name="Grigoriev I."/>
        </authorList>
    </citation>
    <scope>NUCLEOTIDE SEQUENCE</scope>
    <source>
        <strain evidence="3">CBS 473.64</strain>
    </source>
</reference>
<name>A0A6A6RIZ4_9PLEO</name>
<dbReference type="PANTHER" id="PTHR31104">
    <property type="entry name" value="PEPTIDE-N4-(N-ACETYL-BETA-GLUCOSAMINYL)ASPARAGINE AMIDASE A PROTEIN"/>
    <property type="match status" value="1"/>
</dbReference>
<dbReference type="Pfam" id="PF25156">
    <property type="entry name" value="PNGase_A_C"/>
    <property type="match status" value="1"/>
</dbReference>
<dbReference type="Pfam" id="PF12222">
    <property type="entry name" value="PNGaseA"/>
    <property type="match status" value="1"/>
</dbReference>
<keyword evidence="4" id="KW-1185">Reference proteome</keyword>
<gene>
    <name evidence="3" type="ORF">P280DRAFT_412312</name>
</gene>
<dbReference type="EMBL" id="MU006810">
    <property type="protein sequence ID" value="KAF2635125.1"/>
    <property type="molecule type" value="Genomic_DNA"/>
</dbReference>
<organism evidence="3 4">
    <name type="scientific">Massarina eburnea CBS 473.64</name>
    <dbReference type="NCBI Taxonomy" id="1395130"/>
    <lineage>
        <taxon>Eukaryota</taxon>
        <taxon>Fungi</taxon>
        <taxon>Dikarya</taxon>
        <taxon>Ascomycota</taxon>
        <taxon>Pezizomycotina</taxon>
        <taxon>Dothideomycetes</taxon>
        <taxon>Pleosporomycetidae</taxon>
        <taxon>Pleosporales</taxon>
        <taxon>Massarineae</taxon>
        <taxon>Massarinaceae</taxon>
        <taxon>Massarina</taxon>
    </lineage>
</organism>